<evidence type="ECO:0000313" key="3">
    <source>
        <dbReference type="EMBL" id="MBJ7597094.1"/>
    </source>
</evidence>
<dbReference type="SUPFAM" id="SSF81301">
    <property type="entry name" value="Nucleotidyltransferase"/>
    <property type="match status" value="1"/>
</dbReference>
<dbReference type="EMBL" id="JAEKNR010000038">
    <property type="protein sequence ID" value="MBJ7597094.1"/>
    <property type="molecule type" value="Genomic_DNA"/>
</dbReference>
<dbReference type="RefSeq" id="WP_338199056.1">
    <property type="nucleotide sequence ID" value="NZ_JAEKNR010000038.1"/>
</dbReference>
<dbReference type="PANTHER" id="PTHR21043">
    <property type="entry name" value="IOJAP SUPERFAMILY ORTHOLOG"/>
    <property type="match status" value="1"/>
</dbReference>
<keyword evidence="2" id="KW-0963">Cytoplasm</keyword>
<dbReference type="InterPro" id="IPR043519">
    <property type="entry name" value="NT_sf"/>
</dbReference>
<keyword evidence="4" id="KW-1185">Reference proteome</keyword>
<dbReference type="NCBIfam" id="TIGR00090">
    <property type="entry name" value="rsfS_iojap_ybeB"/>
    <property type="match status" value="1"/>
</dbReference>
<keyword evidence="2" id="KW-0810">Translation regulation</keyword>
<gene>
    <name evidence="2 3" type="primary">rsfS</name>
    <name evidence="3" type="ORF">JF922_03275</name>
</gene>
<evidence type="ECO:0000256" key="2">
    <source>
        <dbReference type="HAMAP-Rule" id="MF_01477"/>
    </source>
</evidence>
<dbReference type="PANTHER" id="PTHR21043:SF0">
    <property type="entry name" value="MITOCHONDRIAL ASSEMBLY OF RIBOSOMAL LARGE SUBUNIT PROTEIN 1"/>
    <property type="match status" value="1"/>
</dbReference>
<dbReference type="HAMAP" id="MF_01477">
    <property type="entry name" value="Iojap_RsfS"/>
    <property type="match status" value="1"/>
</dbReference>
<dbReference type="Gene3D" id="3.30.460.10">
    <property type="entry name" value="Beta Polymerase, domain 2"/>
    <property type="match status" value="1"/>
</dbReference>
<evidence type="ECO:0000313" key="4">
    <source>
        <dbReference type="Proteomes" id="UP000612893"/>
    </source>
</evidence>
<dbReference type="Proteomes" id="UP000612893">
    <property type="component" value="Unassembled WGS sequence"/>
</dbReference>
<dbReference type="InterPro" id="IPR004394">
    <property type="entry name" value="Iojap/RsfS/C7orf30"/>
</dbReference>
<comment type="similarity">
    <text evidence="1 2">Belongs to the Iojap/RsfS family.</text>
</comment>
<comment type="caution">
    <text evidence="3">The sequence shown here is derived from an EMBL/GenBank/DDBJ whole genome shotgun (WGS) entry which is preliminary data.</text>
</comment>
<evidence type="ECO:0000256" key="1">
    <source>
        <dbReference type="ARBA" id="ARBA00010574"/>
    </source>
</evidence>
<comment type="subcellular location">
    <subcellularLocation>
        <location evidence="2">Cytoplasm</location>
    </subcellularLocation>
</comment>
<sequence>MSSIAPEALAALLVEAAEDKKAWDPVVVDLRGKTTVADYFVICDGETDRQLRAIADAMLDRARASGVRPLAVDGYDGGTWILLDFDSVLAHVFLPGERAYYDLESLWDAAAKTRTRKSSTSVQR</sequence>
<keyword evidence="2" id="KW-0678">Repressor</keyword>
<dbReference type="GO" id="GO:0042256">
    <property type="term" value="P:cytosolic ribosome assembly"/>
    <property type="evidence" value="ECO:0007669"/>
    <property type="project" value="UniProtKB-UniRule"/>
</dbReference>
<reference evidence="3" key="1">
    <citation type="submission" date="2020-10" db="EMBL/GenBank/DDBJ databases">
        <title>Ca. Dormibacterota MAGs.</title>
        <authorList>
            <person name="Montgomery K."/>
        </authorList>
    </citation>
    <scope>NUCLEOTIDE SEQUENCE [LARGE SCALE GENOMIC DNA]</scope>
    <source>
        <strain evidence="3">SC8812_S17_10</strain>
    </source>
</reference>
<dbReference type="Pfam" id="PF02410">
    <property type="entry name" value="RsfS"/>
    <property type="match status" value="1"/>
</dbReference>
<accession>A0A934N807</accession>
<comment type="function">
    <text evidence="2">Functions as a ribosomal silencing factor. Interacts with ribosomal protein uL14 (rplN), blocking formation of intersubunit bridge B8. Prevents association of the 30S and 50S ribosomal subunits and the formation of functional ribosomes, thus repressing translation.</text>
</comment>
<dbReference type="AlphaFoldDB" id="A0A934N807"/>
<comment type="subunit">
    <text evidence="2">Interacts with ribosomal protein uL14 (rplN).</text>
</comment>
<name>A0A934N807_9BACT</name>
<dbReference type="GO" id="GO:0017148">
    <property type="term" value="P:negative regulation of translation"/>
    <property type="evidence" value="ECO:0007669"/>
    <property type="project" value="UniProtKB-UniRule"/>
</dbReference>
<dbReference type="GO" id="GO:0005737">
    <property type="term" value="C:cytoplasm"/>
    <property type="evidence" value="ECO:0007669"/>
    <property type="project" value="UniProtKB-SubCell"/>
</dbReference>
<proteinExistence type="inferred from homology"/>
<dbReference type="GO" id="GO:0090071">
    <property type="term" value="P:negative regulation of ribosome biogenesis"/>
    <property type="evidence" value="ECO:0007669"/>
    <property type="project" value="UniProtKB-UniRule"/>
</dbReference>
<organism evidence="3 4">
    <name type="scientific">Candidatus Nephthysia bennettiae</name>
    <dbReference type="NCBI Taxonomy" id="3127016"/>
    <lineage>
        <taxon>Bacteria</taxon>
        <taxon>Bacillati</taxon>
        <taxon>Candidatus Dormiibacterota</taxon>
        <taxon>Candidatus Dormibacteria</taxon>
        <taxon>Candidatus Dormibacterales</taxon>
        <taxon>Candidatus Dormibacteraceae</taxon>
        <taxon>Candidatus Nephthysia</taxon>
    </lineage>
</organism>
<protein>
    <recommendedName>
        <fullName evidence="2">Ribosomal silencing factor RsfS</fullName>
    </recommendedName>
</protein>